<feature type="compositionally biased region" description="Basic and acidic residues" evidence="2">
    <location>
        <begin position="134"/>
        <end position="143"/>
    </location>
</feature>
<dbReference type="EMBL" id="ML986485">
    <property type="protein sequence ID" value="KAF2280383.1"/>
    <property type="molecule type" value="Genomic_DNA"/>
</dbReference>
<feature type="compositionally biased region" description="Basic and acidic residues" evidence="2">
    <location>
        <begin position="1"/>
        <end position="16"/>
    </location>
</feature>
<dbReference type="OrthoDB" id="1711508at2759"/>
<dbReference type="PANTHER" id="PTHR12210">
    <property type="entry name" value="DULLARD PROTEIN PHOSPHATASE"/>
    <property type="match status" value="1"/>
</dbReference>
<dbReference type="Pfam" id="PF03031">
    <property type="entry name" value="NIF"/>
    <property type="match status" value="1"/>
</dbReference>
<feature type="domain" description="FCP1 homology" evidence="3">
    <location>
        <begin position="183"/>
        <end position="354"/>
    </location>
</feature>
<dbReference type="InterPro" id="IPR023214">
    <property type="entry name" value="HAD_sf"/>
</dbReference>
<dbReference type="GO" id="GO:0015031">
    <property type="term" value="P:protein transport"/>
    <property type="evidence" value="ECO:0007669"/>
    <property type="project" value="UniProtKB-KW"/>
</dbReference>
<dbReference type="InterPro" id="IPR036412">
    <property type="entry name" value="HAD-like_sf"/>
</dbReference>
<reference evidence="4" key="1">
    <citation type="journal article" date="2020" name="Stud. Mycol.">
        <title>101 Dothideomycetes genomes: a test case for predicting lifestyles and emergence of pathogens.</title>
        <authorList>
            <person name="Haridas S."/>
            <person name="Albert R."/>
            <person name="Binder M."/>
            <person name="Bloem J."/>
            <person name="Labutti K."/>
            <person name="Salamov A."/>
            <person name="Andreopoulos B."/>
            <person name="Baker S."/>
            <person name="Barry K."/>
            <person name="Bills G."/>
            <person name="Bluhm B."/>
            <person name="Cannon C."/>
            <person name="Castanera R."/>
            <person name="Culley D."/>
            <person name="Daum C."/>
            <person name="Ezra D."/>
            <person name="Gonzalez J."/>
            <person name="Henrissat B."/>
            <person name="Kuo A."/>
            <person name="Liang C."/>
            <person name="Lipzen A."/>
            <person name="Lutzoni F."/>
            <person name="Magnuson J."/>
            <person name="Mondo S."/>
            <person name="Nolan M."/>
            <person name="Ohm R."/>
            <person name="Pangilinan J."/>
            <person name="Park H.-J."/>
            <person name="Ramirez L."/>
            <person name="Alfaro M."/>
            <person name="Sun H."/>
            <person name="Tritt A."/>
            <person name="Yoshinaga Y."/>
            <person name="Zwiers L.-H."/>
            <person name="Turgeon B."/>
            <person name="Goodwin S."/>
            <person name="Spatafora J."/>
            <person name="Crous P."/>
            <person name="Grigoriev I."/>
        </authorList>
    </citation>
    <scope>NUCLEOTIDE SEQUENCE</scope>
    <source>
        <strain evidence="4">CBS 379.55</strain>
    </source>
</reference>
<name>A0A6A6JWC3_WESOR</name>
<dbReference type="Proteomes" id="UP000800097">
    <property type="component" value="Unassembled WGS sequence"/>
</dbReference>
<gene>
    <name evidence="4" type="ORF">EI97DRAFT_498576</name>
</gene>
<feature type="compositionally biased region" description="Basic residues" evidence="2">
    <location>
        <begin position="17"/>
        <end position="27"/>
    </location>
</feature>
<keyword evidence="5" id="KW-1185">Reference proteome</keyword>
<dbReference type="AlphaFoldDB" id="A0A6A6JWC3"/>
<feature type="region of interest" description="Disordered" evidence="2">
    <location>
        <begin position="1"/>
        <end position="27"/>
    </location>
</feature>
<accession>A0A6A6JWC3</accession>
<evidence type="ECO:0000313" key="4">
    <source>
        <dbReference type="EMBL" id="KAF2280383.1"/>
    </source>
</evidence>
<dbReference type="InterPro" id="IPR004274">
    <property type="entry name" value="FCP1_dom"/>
</dbReference>
<dbReference type="RefSeq" id="XP_033657921.1">
    <property type="nucleotide sequence ID" value="XM_033802563.1"/>
</dbReference>
<evidence type="ECO:0000256" key="2">
    <source>
        <dbReference type="SAM" id="MobiDB-lite"/>
    </source>
</evidence>
<comment type="subcellular location">
    <subcellularLocation>
        <location evidence="1">Mitochondrion inner membrane</location>
        <topology evidence="1">Single-pass membrane protein</topology>
    </subcellularLocation>
</comment>
<organism evidence="4 5">
    <name type="scientific">Westerdykella ornata</name>
    <dbReference type="NCBI Taxonomy" id="318751"/>
    <lineage>
        <taxon>Eukaryota</taxon>
        <taxon>Fungi</taxon>
        <taxon>Dikarya</taxon>
        <taxon>Ascomycota</taxon>
        <taxon>Pezizomycotina</taxon>
        <taxon>Dothideomycetes</taxon>
        <taxon>Pleosporomycetidae</taxon>
        <taxon>Pleosporales</taxon>
        <taxon>Sporormiaceae</taxon>
        <taxon>Westerdykella</taxon>
    </lineage>
</organism>
<comment type="similarity">
    <text evidence="1">Belongs to the TIM50 family.</text>
</comment>
<proteinExistence type="inferred from homology"/>
<dbReference type="PROSITE" id="PS50969">
    <property type="entry name" value="FCP1"/>
    <property type="match status" value="1"/>
</dbReference>
<dbReference type="InterPro" id="IPR050365">
    <property type="entry name" value="TIM50"/>
</dbReference>
<comment type="subunit">
    <text evidence="1">Component of the TIM23 complex.</text>
</comment>
<comment type="function">
    <text evidence="1">Essential component of the TIM23 complex, a complex that mediates the translocation of transit peptide-containing proteins across the mitochondrial inner membrane.</text>
</comment>
<feature type="region of interest" description="Disordered" evidence="2">
    <location>
        <begin position="393"/>
        <end position="444"/>
    </location>
</feature>
<feature type="region of interest" description="Disordered" evidence="2">
    <location>
        <begin position="120"/>
        <end position="172"/>
    </location>
</feature>
<keyword evidence="1" id="KW-0813">Transport</keyword>
<dbReference type="GO" id="GO:0005744">
    <property type="term" value="C:TIM23 mitochondrial import inner membrane translocase complex"/>
    <property type="evidence" value="ECO:0007669"/>
    <property type="project" value="UniProtKB-UniRule"/>
</dbReference>
<keyword evidence="1" id="KW-0811">Translocation</keyword>
<protein>
    <recommendedName>
        <fullName evidence="1">Mitochondrial import inner membrane translocase subunit TIM50</fullName>
    </recommendedName>
</protein>
<keyword evidence="1" id="KW-0809">Transit peptide</keyword>
<dbReference type="Gene3D" id="3.40.50.1000">
    <property type="entry name" value="HAD superfamily/HAD-like"/>
    <property type="match status" value="1"/>
</dbReference>
<evidence type="ECO:0000313" key="5">
    <source>
        <dbReference type="Proteomes" id="UP000800097"/>
    </source>
</evidence>
<evidence type="ECO:0000259" key="3">
    <source>
        <dbReference type="PROSITE" id="PS50969"/>
    </source>
</evidence>
<dbReference type="GeneID" id="54555738"/>
<sequence length="444" mass="50382">MSQNYRDDNDPRDGRPPRPRHSQSARFGHHHTAEAPFFDPNWHWQGFQPPPPPNMPFSMPMPHAPFPYGMGGNQHFGHAYGFRPQAQSFVHQPAYLPTHPHHMYPGHINHLPASHYHTGTATTAGERGYTGERSLGRSEEPTSDKLGNQGAAPKKGSRKIHRPAPPPSEEYKETVLQKSIVIDPPNPFLIVLDLNGTLIHRPSRNRPTYMIARPFLKPFLQYLFENFHVMVWSSAMPTNVNKIVKNVLDEELQSRLVAAWARDTFGLPTGDYHQNVQVYKDLRLIWDKEEIQKHHPGHQAGQRFGQHNTILLDDSKLKAHAQPHNLIEIPEFTATKEQMGSDILREVAGYLQTARMQSNVSNFMLEHPFEADGRWQYDWPDDLAQAGEMHDPAHLRDGLTTAPQRTEGHPAAGRDQAYEENSTTAQDKDEPEEDVPMDVSDGSS</sequence>
<dbReference type="SMART" id="SM00577">
    <property type="entry name" value="CPDc"/>
    <property type="match status" value="1"/>
</dbReference>
<dbReference type="SUPFAM" id="SSF56784">
    <property type="entry name" value="HAD-like"/>
    <property type="match status" value="1"/>
</dbReference>
<keyword evidence="1" id="KW-0496">Mitochondrion</keyword>
<evidence type="ECO:0000256" key="1">
    <source>
        <dbReference type="RuleBase" id="RU365079"/>
    </source>
</evidence>
<keyword evidence="1" id="KW-0653">Protein transport</keyword>